<keyword evidence="2" id="KW-1185">Reference proteome</keyword>
<organism evidence="1 2">
    <name type="scientific">Elysia chlorotica</name>
    <name type="common">Eastern emerald elysia</name>
    <name type="synonym">Sea slug</name>
    <dbReference type="NCBI Taxonomy" id="188477"/>
    <lineage>
        <taxon>Eukaryota</taxon>
        <taxon>Metazoa</taxon>
        <taxon>Spiralia</taxon>
        <taxon>Lophotrochozoa</taxon>
        <taxon>Mollusca</taxon>
        <taxon>Gastropoda</taxon>
        <taxon>Heterobranchia</taxon>
        <taxon>Euthyneura</taxon>
        <taxon>Panpulmonata</taxon>
        <taxon>Sacoglossa</taxon>
        <taxon>Placobranchoidea</taxon>
        <taxon>Plakobranchidae</taxon>
        <taxon>Elysia</taxon>
    </lineage>
</organism>
<dbReference type="Proteomes" id="UP000271974">
    <property type="component" value="Unassembled WGS sequence"/>
</dbReference>
<dbReference type="AlphaFoldDB" id="A0A3S1AW50"/>
<comment type="caution">
    <text evidence="1">The sequence shown here is derived from an EMBL/GenBank/DDBJ whole genome shotgun (WGS) entry which is preliminary data.</text>
</comment>
<dbReference type="EMBL" id="RQTK01001546">
    <property type="protein sequence ID" value="RUS69888.1"/>
    <property type="molecule type" value="Genomic_DNA"/>
</dbReference>
<evidence type="ECO:0000313" key="2">
    <source>
        <dbReference type="Proteomes" id="UP000271974"/>
    </source>
</evidence>
<sequence length="110" mass="11990">CSVDLLVWVAQLVVLQRPLYGVARVLALAGLTGTREELPLDHPELLAVVKPALLIGRDVLGGEETYPGEAEVLVLHKHLHRHQVRLTQVVDEPADVAVLTRIDAVCVPIL</sequence>
<name>A0A3S1AW50_ELYCH</name>
<feature type="non-terminal residue" evidence="1">
    <location>
        <position position="110"/>
    </location>
</feature>
<gene>
    <name evidence="1" type="ORF">EGW08_022350</name>
</gene>
<feature type="non-terminal residue" evidence="1">
    <location>
        <position position="1"/>
    </location>
</feature>
<accession>A0A3S1AW50</accession>
<reference evidence="1 2" key="1">
    <citation type="submission" date="2019-01" db="EMBL/GenBank/DDBJ databases">
        <title>A draft genome assembly of the solar-powered sea slug Elysia chlorotica.</title>
        <authorList>
            <person name="Cai H."/>
            <person name="Li Q."/>
            <person name="Fang X."/>
            <person name="Li J."/>
            <person name="Curtis N.E."/>
            <person name="Altenburger A."/>
            <person name="Shibata T."/>
            <person name="Feng M."/>
            <person name="Maeda T."/>
            <person name="Schwartz J.A."/>
            <person name="Shigenobu S."/>
            <person name="Lundholm N."/>
            <person name="Nishiyama T."/>
            <person name="Yang H."/>
            <person name="Hasebe M."/>
            <person name="Li S."/>
            <person name="Pierce S.K."/>
            <person name="Wang J."/>
        </authorList>
    </citation>
    <scope>NUCLEOTIDE SEQUENCE [LARGE SCALE GENOMIC DNA]</scope>
    <source>
        <strain evidence="1">EC2010</strain>
        <tissue evidence="1">Whole organism of an adult</tissue>
    </source>
</reference>
<evidence type="ECO:0000313" key="1">
    <source>
        <dbReference type="EMBL" id="RUS69888.1"/>
    </source>
</evidence>
<protein>
    <submittedName>
        <fullName evidence="1">Uncharacterized protein</fullName>
    </submittedName>
</protein>
<proteinExistence type="predicted"/>